<feature type="transmembrane region" description="Helical" evidence="2">
    <location>
        <begin position="341"/>
        <end position="360"/>
    </location>
</feature>
<name>A0ABT7SIH1_9CELL</name>
<proteinExistence type="predicted"/>
<dbReference type="EMBL" id="JAUCGQ010000002">
    <property type="protein sequence ID" value="MDM7855859.1"/>
    <property type="molecule type" value="Genomic_DNA"/>
</dbReference>
<keyword evidence="2" id="KW-1133">Transmembrane helix</keyword>
<accession>A0ABT7SIH1</accession>
<dbReference type="PANTHER" id="PTHR36840">
    <property type="entry name" value="BLL5714 PROTEIN"/>
    <property type="match status" value="1"/>
</dbReference>
<feature type="compositionally biased region" description="Low complexity" evidence="1">
    <location>
        <begin position="248"/>
        <end position="264"/>
    </location>
</feature>
<feature type="region of interest" description="Disordered" evidence="1">
    <location>
        <begin position="217"/>
        <end position="298"/>
    </location>
</feature>
<evidence type="ECO:0000313" key="4">
    <source>
        <dbReference type="Proteomes" id="UP001529338"/>
    </source>
</evidence>
<organism evidence="3 4">
    <name type="scientific">Cellulomonas alba</name>
    <dbReference type="NCBI Taxonomy" id="3053467"/>
    <lineage>
        <taxon>Bacteria</taxon>
        <taxon>Bacillati</taxon>
        <taxon>Actinomycetota</taxon>
        <taxon>Actinomycetes</taxon>
        <taxon>Micrococcales</taxon>
        <taxon>Cellulomonadaceae</taxon>
        <taxon>Cellulomonas</taxon>
    </lineage>
</organism>
<feature type="transmembrane region" description="Helical" evidence="2">
    <location>
        <begin position="414"/>
        <end position="436"/>
    </location>
</feature>
<keyword evidence="2" id="KW-0812">Transmembrane</keyword>
<sequence>MSEPAETEGSAVDDDRAAANVEAGGGASDAPAARLTAEPAPGPERHASWLELFFDLVVVAGIGQLAHLLAVDSTAGGLGLYAVAFTAFWLVWACFTAYSNIVGDAVHTVTMLLGMACLGVMVAAVPEVHGEHARAFAIAYVVGRFVASKPWRAGTVVVDLPVLQASFGVLPWVVSIWVEGDLRYWLWAAGLAFDLLVLVSTTRERFVAETQRRLDRMADSMARRSAERRRRADTRSARSSRRPDAATDPRAATTGVGGAAARADVGPDRGGPGRPRDRGIPGGPPDRGGPRNRELPMTPEVAGADLPHLAERLSLFVLIVLGESLIQMIEGASEATWNRRLAVTALGAFVLITGLWAVAVRRGFAGVALLSAGAIAPRLAWVAHLLTTGALATMAAVVARLVEEPEAPVGDHDRWLIVAAFGVYGLGSALVHVVVAQRAPSRPERRAGRVRALCVGVPVAVAVLLGAVRQEPAAEGLVWTLALAVLAVIVATARAARRIGGVLPPIHD</sequence>
<gene>
    <name evidence="3" type="ORF">QRT04_13040</name>
</gene>
<evidence type="ECO:0000256" key="2">
    <source>
        <dbReference type="SAM" id="Phobius"/>
    </source>
</evidence>
<feature type="region of interest" description="Disordered" evidence="1">
    <location>
        <begin position="1"/>
        <end position="40"/>
    </location>
</feature>
<feature type="transmembrane region" description="Helical" evidence="2">
    <location>
        <begin position="184"/>
        <end position="202"/>
    </location>
</feature>
<feature type="transmembrane region" description="Helical" evidence="2">
    <location>
        <begin position="156"/>
        <end position="178"/>
    </location>
</feature>
<keyword evidence="2" id="KW-0472">Membrane</keyword>
<reference evidence="3 4" key="1">
    <citation type="submission" date="2023-06" db="EMBL/GenBank/DDBJ databases">
        <title>Cellulomonas sp. MW4 Whole genome sequence.</title>
        <authorList>
            <person name="Park S."/>
        </authorList>
    </citation>
    <scope>NUCLEOTIDE SEQUENCE [LARGE SCALE GENOMIC DNA]</scope>
    <source>
        <strain evidence="3 4">MW4</strain>
    </source>
</reference>
<keyword evidence="4" id="KW-1185">Reference proteome</keyword>
<dbReference type="RefSeq" id="WP_289455884.1">
    <property type="nucleotide sequence ID" value="NZ_JAUCGQ010000002.1"/>
</dbReference>
<feature type="transmembrane region" description="Helical" evidence="2">
    <location>
        <begin position="476"/>
        <end position="496"/>
    </location>
</feature>
<feature type="transmembrane region" description="Helical" evidence="2">
    <location>
        <begin position="381"/>
        <end position="402"/>
    </location>
</feature>
<dbReference type="Pfam" id="PF06772">
    <property type="entry name" value="LtrA"/>
    <property type="match status" value="2"/>
</dbReference>
<feature type="transmembrane region" description="Helical" evidence="2">
    <location>
        <begin position="52"/>
        <end position="71"/>
    </location>
</feature>
<evidence type="ECO:0000256" key="1">
    <source>
        <dbReference type="SAM" id="MobiDB-lite"/>
    </source>
</evidence>
<feature type="transmembrane region" description="Helical" evidence="2">
    <location>
        <begin position="448"/>
        <end position="470"/>
    </location>
</feature>
<feature type="compositionally biased region" description="Basic and acidic residues" evidence="1">
    <location>
        <begin position="233"/>
        <end position="247"/>
    </location>
</feature>
<feature type="transmembrane region" description="Helical" evidence="2">
    <location>
        <begin position="78"/>
        <end position="99"/>
    </location>
</feature>
<comment type="caution">
    <text evidence="3">The sequence shown here is derived from an EMBL/GenBank/DDBJ whole genome shotgun (WGS) entry which is preliminary data.</text>
</comment>
<dbReference type="Proteomes" id="UP001529338">
    <property type="component" value="Unassembled WGS sequence"/>
</dbReference>
<dbReference type="InterPro" id="IPR010640">
    <property type="entry name" value="Low_temperature_requirement_A"/>
</dbReference>
<evidence type="ECO:0000313" key="3">
    <source>
        <dbReference type="EMBL" id="MDM7855859.1"/>
    </source>
</evidence>
<feature type="transmembrane region" description="Helical" evidence="2">
    <location>
        <begin position="105"/>
        <end position="125"/>
    </location>
</feature>
<dbReference type="PANTHER" id="PTHR36840:SF1">
    <property type="entry name" value="BLL5714 PROTEIN"/>
    <property type="match status" value="1"/>
</dbReference>
<protein>
    <submittedName>
        <fullName evidence="3">Low temperature requirement protein A</fullName>
    </submittedName>
</protein>